<evidence type="ECO:0000313" key="3">
    <source>
        <dbReference type="EnsemblMetazoa" id="Aqu2.1.02769_001"/>
    </source>
</evidence>
<dbReference type="GO" id="GO:0009116">
    <property type="term" value="P:nucleoside metabolic process"/>
    <property type="evidence" value="ECO:0007669"/>
    <property type="project" value="InterPro"/>
</dbReference>
<organism evidence="3">
    <name type="scientific">Amphimedon queenslandica</name>
    <name type="common">Sponge</name>
    <dbReference type="NCBI Taxonomy" id="400682"/>
    <lineage>
        <taxon>Eukaryota</taxon>
        <taxon>Metazoa</taxon>
        <taxon>Porifera</taxon>
        <taxon>Demospongiae</taxon>
        <taxon>Heteroscleromorpha</taxon>
        <taxon>Haplosclerida</taxon>
        <taxon>Niphatidae</taxon>
        <taxon>Amphimedon</taxon>
    </lineage>
</organism>
<evidence type="ECO:0000256" key="2">
    <source>
        <dbReference type="SAM" id="SignalP"/>
    </source>
</evidence>
<dbReference type="InParanoid" id="A0A1X7SKW8"/>
<dbReference type="EnsemblMetazoa" id="Aqu2.1.02769_001">
    <property type="protein sequence ID" value="Aqu2.1.02769_001"/>
    <property type="gene ID" value="Aqu2.1.02769"/>
</dbReference>
<feature type="compositionally biased region" description="Polar residues" evidence="1">
    <location>
        <begin position="145"/>
        <end position="164"/>
    </location>
</feature>
<evidence type="ECO:0000256" key="1">
    <source>
        <dbReference type="SAM" id="MobiDB-lite"/>
    </source>
</evidence>
<sequence length="307" mass="33373">MLISKALEKTNNSVYMFNLAFLLLLLSGDVELNPGPLTGQDPRDILQEKSFSLSQAISNNLVQVAGILHKKKLIPQQAKANVSILGVEDYEKASRLVGVLEMQLSASDGNRQKYLIDVCNALKELNNAKLTEHANAMLKELGISSGSTQQVQSSPMPTVPNTSGEIEETDHPNGGRGATATQSIVVPDPPDVKSECPPMAKIKPKNCTHTPELTADVNIILVTATDTEYRAVMGTGTRIEGDGEKYTQVELDDDVTFNLVMYGSYKVAVIKTGQGPGRTEAMLENLQKVINAQYVIAVGICYRNERR</sequence>
<dbReference type="InterPro" id="IPR035994">
    <property type="entry name" value="Nucleoside_phosphorylase_sf"/>
</dbReference>
<feature type="region of interest" description="Disordered" evidence="1">
    <location>
        <begin position="145"/>
        <end position="193"/>
    </location>
</feature>
<protein>
    <submittedName>
        <fullName evidence="3">Uncharacterized protein</fullName>
    </submittedName>
</protein>
<accession>A0A1X7SKW8</accession>
<name>A0A1X7SKW8_AMPQE</name>
<proteinExistence type="predicted"/>
<dbReference type="GO" id="GO:0003824">
    <property type="term" value="F:catalytic activity"/>
    <property type="evidence" value="ECO:0007669"/>
    <property type="project" value="InterPro"/>
</dbReference>
<keyword evidence="2" id="KW-0732">Signal</keyword>
<dbReference type="Gene3D" id="3.40.50.1580">
    <property type="entry name" value="Nucleoside phosphorylase domain"/>
    <property type="match status" value="1"/>
</dbReference>
<feature type="signal peptide" evidence="2">
    <location>
        <begin position="1"/>
        <end position="32"/>
    </location>
</feature>
<dbReference type="AlphaFoldDB" id="A0A1X7SKW8"/>
<reference evidence="3" key="1">
    <citation type="submission" date="2017-05" db="UniProtKB">
        <authorList>
            <consortium name="EnsemblMetazoa"/>
        </authorList>
    </citation>
    <scope>IDENTIFICATION</scope>
</reference>
<feature type="chain" id="PRO_5010856839" evidence="2">
    <location>
        <begin position="33"/>
        <end position="307"/>
    </location>
</feature>